<dbReference type="Pfam" id="PF01984">
    <property type="entry name" value="dsDNA_bind"/>
    <property type="match status" value="1"/>
</dbReference>
<evidence type="ECO:0000313" key="5">
    <source>
        <dbReference type="EMBL" id="MBX8643338.1"/>
    </source>
</evidence>
<evidence type="ECO:0000256" key="4">
    <source>
        <dbReference type="SAM" id="Coils"/>
    </source>
</evidence>
<dbReference type="GO" id="GO:0003677">
    <property type="term" value="F:DNA binding"/>
    <property type="evidence" value="ECO:0007669"/>
    <property type="project" value="UniProtKB-UniRule"/>
</dbReference>
<dbReference type="HAMAP" id="MF_00026">
    <property type="entry name" value="dsDNA_bind"/>
    <property type="match status" value="1"/>
</dbReference>
<dbReference type="PIRSF" id="PIRSF015730">
    <property type="entry name" value="TFAR19"/>
    <property type="match status" value="1"/>
</dbReference>
<dbReference type="NCBIfam" id="NF003268">
    <property type="entry name" value="PRK04239.1"/>
    <property type="match status" value="1"/>
</dbReference>
<comment type="similarity">
    <text evidence="1 3">Belongs to the PDCD5 family.</text>
</comment>
<dbReference type="Gene3D" id="1.10.8.140">
    <property type="entry name" value="PDCD5-like"/>
    <property type="match status" value="1"/>
</dbReference>
<evidence type="ECO:0000256" key="3">
    <source>
        <dbReference type="HAMAP-Rule" id="MF_00026"/>
    </source>
</evidence>
<dbReference type="Proteomes" id="UP000750197">
    <property type="component" value="Unassembled WGS sequence"/>
</dbReference>
<dbReference type="InterPro" id="IPR022889">
    <property type="entry name" value="DNA_bind_arc"/>
</dbReference>
<gene>
    <name evidence="5" type="ORF">KIY12_01210</name>
</gene>
<accession>A0A8J7YM14</accession>
<name>A0A8J7YM14_9ARCH</name>
<dbReference type="AlphaFoldDB" id="A0A8J7YM14"/>
<keyword evidence="2 3" id="KW-0238">DNA-binding</keyword>
<reference evidence="5" key="1">
    <citation type="submission" date="2021-05" db="EMBL/GenBank/DDBJ databases">
        <title>Genomic insights into ecological role and evolution of a novel Thermoplasmata order Candidatus Sysuiplasmatales.</title>
        <authorList>
            <person name="Yuan Y."/>
        </authorList>
    </citation>
    <scope>NUCLEOTIDE SEQUENCE</scope>
    <source>
        <strain evidence="5">TUT19-bin139</strain>
    </source>
</reference>
<organism evidence="5 6">
    <name type="scientific">Candidatus Sysuiplasma superficiale</name>
    <dbReference type="NCBI Taxonomy" id="2823368"/>
    <lineage>
        <taxon>Archaea</taxon>
        <taxon>Methanobacteriati</taxon>
        <taxon>Thermoplasmatota</taxon>
        <taxon>Thermoplasmata</taxon>
        <taxon>Candidatus Sysuiplasmatales</taxon>
        <taxon>Candidatus Sysuiplasmataceae</taxon>
        <taxon>Candidatus Sysuiplasma</taxon>
    </lineage>
</organism>
<dbReference type="InterPro" id="IPR002836">
    <property type="entry name" value="PDCD5-like"/>
</dbReference>
<dbReference type="InterPro" id="IPR036883">
    <property type="entry name" value="PDCD5-like_sf"/>
</dbReference>
<proteinExistence type="inferred from homology"/>
<evidence type="ECO:0000256" key="1">
    <source>
        <dbReference type="ARBA" id="ARBA00010490"/>
    </source>
</evidence>
<feature type="coiled-coil region" evidence="4">
    <location>
        <begin position="15"/>
        <end position="48"/>
    </location>
</feature>
<dbReference type="PANTHER" id="PTHR10840:SF0">
    <property type="entry name" value="PROGRAMMED CELL DEATH PROTEIN 5"/>
    <property type="match status" value="1"/>
</dbReference>
<dbReference type="GO" id="GO:0005829">
    <property type="term" value="C:cytosol"/>
    <property type="evidence" value="ECO:0007669"/>
    <property type="project" value="TreeGrafter"/>
</dbReference>
<sequence length="113" mass="13314">MTGDDELEMLRRKRLAELQMQMENEQQLNEERARNAEAKAQRQAVLRAILTPEARERLAALRMAKPELVADVEQQLLMLASQGRINRKIDDNMMKDLLYRIVPKKREITIERK</sequence>
<dbReference type="EMBL" id="JAHEAC010000004">
    <property type="protein sequence ID" value="MBX8643338.1"/>
    <property type="molecule type" value="Genomic_DNA"/>
</dbReference>
<evidence type="ECO:0000256" key="2">
    <source>
        <dbReference type="ARBA" id="ARBA00023125"/>
    </source>
</evidence>
<keyword evidence="4" id="KW-0175">Coiled coil</keyword>
<dbReference type="SUPFAM" id="SSF46950">
    <property type="entry name" value="Double-stranded DNA-binding domain"/>
    <property type="match status" value="1"/>
</dbReference>
<comment type="caution">
    <text evidence="5">The sequence shown here is derived from an EMBL/GenBank/DDBJ whole genome shotgun (WGS) entry which is preliminary data.</text>
</comment>
<evidence type="ECO:0000313" key="6">
    <source>
        <dbReference type="Proteomes" id="UP000750197"/>
    </source>
</evidence>
<protein>
    <recommendedName>
        <fullName evidence="3">DNA-binding protein KIY12_01210</fullName>
    </recommendedName>
</protein>
<dbReference type="PANTHER" id="PTHR10840">
    <property type="entry name" value="PROGRAMMED CELL DEATH PROTEIN 5"/>
    <property type="match status" value="1"/>
</dbReference>